<dbReference type="OrthoDB" id="1190024at2"/>
<dbReference type="Pfam" id="PF13646">
    <property type="entry name" value="HEAT_2"/>
    <property type="match status" value="1"/>
</dbReference>
<name>A0A1W1UJX7_9DEIO</name>
<proteinExistence type="predicted"/>
<gene>
    <name evidence="2" type="ORF">SAMN00790413_04551</name>
</gene>
<evidence type="ECO:0000313" key="2">
    <source>
        <dbReference type="EMBL" id="SMB81352.1"/>
    </source>
</evidence>
<dbReference type="EMBL" id="FWWU01000005">
    <property type="protein sequence ID" value="SMB81352.1"/>
    <property type="molecule type" value="Genomic_DNA"/>
</dbReference>
<sequence>MEAFEAQHGVRLPEAYRDFLVQVGNGGAGQAYGLYPLDKTRTGGVLNNPSPLHPDMPKVGDWYEVLGLDEDSEAAYDGALTLLTQGCTYDVLLMVSGPYRGQIVYVDWDMARAPHFSQFPDFLTWYETWLRESLAGYDMTWFGYGLPLDPEASVAVASDAGEPFRRREAALNNLMRAPTLGPELLAPLQGALMNEPDVELATDLLTVLASNGAGGLGNISWALLRQAQGRQIYRIVNAMKTAGLLDWKDAALWALEQDADQDASQSVLFMLKREDALTRRAIELAFASRHVVSTGLYVNSKFSDPLPVPDALFNHSDPSVRRSAAEYQPDDVLRSKVPLLLDLWDREGSDHVRQGWALKLGQFQEPAVTAALTAFLEREKSGTVRSALTRRLAEHRASQAVTLLIQQTQGDDPVLRLEAAEALGKIGDERARPALEALLSQEERPFRDEGGGGMGYAYTIADAARRAISALEERNPGKN</sequence>
<dbReference type="InterPro" id="IPR037883">
    <property type="entry name" value="Knr4/Smi1-like_sf"/>
</dbReference>
<dbReference type="Proteomes" id="UP000192582">
    <property type="component" value="Unassembled WGS sequence"/>
</dbReference>
<dbReference type="Gene3D" id="1.25.10.10">
    <property type="entry name" value="Leucine-rich Repeat Variant"/>
    <property type="match status" value="1"/>
</dbReference>
<organism evidence="2 3">
    <name type="scientific">Deinococcus hopiensis KR-140</name>
    <dbReference type="NCBI Taxonomy" id="695939"/>
    <lineage>
        <taxon>Bacteria</taxon>
        <taxon>Thermotogati</taxon>
        <taxon>Deinococcota</taxon>
        <taxon>Deinococci</taxon>
        <taxon>Deinococcales</taxon>
        <taxon>Deinococcaceae</taxon>
        <taxon>Deinococcus</taxon>
    </lineage>
</organism>
<evidence type="ECO:0000313" key="3">
    <source>
        <dbReference type="Proteomes" id="UP000192582"/>
    </source>
</evidence>
<dbReference type="SUPFAM" id="SSF160631">
    <property type="entry name" value="SMI1/KNR4-like"/>
    <property type="match status" value="1"/>
</dbReference>
<dbReference type="InterPro" id="IPR016024">
    <property type="entry name" value="ARM-type_fold"/>
</dbReference>
<dbReference type="AlphaFoldDB" id="A0A1W1UJX7"/>
<dbReference type="STRING" id="695939.SAMN00790413_04551"/>
<evidence type="ECO:0000259" key="1">
    <source>
        <dbReference type="Pfam" id="PF09346"/>
    </source>
</evidence>
<dbReference type="SMART" id="SM00567">
    <property type="entry name" value="EZ_HEAT"/>
    <property type="match status" value="3"/>
</dbReference>
<keyword evidence="3" id="KW-1185">Reference proteome</keyword>
<reference evidence="2 3" key="1">
    <citation type="submission" date="2017-04" db="EMBL/GenBank/DDBJ databases">
        <authorList>
            <person name="Afonso C.L."/>
            <person name="Miller P.J."/>
            <person name="Scott M.A."/>
            <person name="Spackman E."/>
            <person name="Goraichik I."/>
            <person name="Dimitrov K.M."/>
            <person name="Suarez D.L."/>
            <person name="Swayne D.E."/>
        </authorList>
    </citation>
    <scope>NUCLEOTIDE SEQUENCE [LARGE SCALE GENOMIC DNA]</scope>
    <source>
        <strain evidence="2 3">KR-140</strain>
    </source>
</reference>
<dbReference type="Pfam" id="PF09346">
    <property type="entry name" value="SMI1_KNR4"/>
    <property type="match status" value="1"/>
</dbReference>
<dbReference type="InterPro" id="IPR004155">
    <property type="entry name" value="PBS_lyase_HEAT"/>
</dbReference>
<dbReference type="InterPro" id="IPR018958">
    <property type="entry name" value="Knr4/Smi1-like_dom"/>
</dbReference>
<protein>
    <submittedName>
        <fullName evidence="2">HEAT repeat-containing protein</fullName>
    </submittedName>
</protein>
<accession>A0A1W1UJX7</accession>
<dbReference type="SUPFAM" id="SSF48371">
    <property type="entry name" value="ARM repeat"/>
    <property type="match status" value="1"/>
</dbReference>
<dbReference type="InterPro" id="IPR011989">
    <property type="entry name" value="ARM-like"/>
</dbReference>
<dbReference type="RefSeq" id="WP_084045914.1">
    <property type="nucleotide sequence ID" value="NZ_FWWU01000005.1"/>
</dbReference>
<feature type="domain" description="Knr4/Smi1-like" evidence="1">
    <location>
        <begin position="2"/>
        <end position="123"/>
    </location>
</feature>